<evidence type="ECO:0000313" key="1">
    <source>
        <dbReference type="EMBL" id="PHT48076.1"/>
    </source>
</evidence>
<accession>A0A2G2WS44</accession>
<reference evidence="1 2" key="1">
    <citation type="journal article" date="2017" name="Genome Biol.">
        <title>New reference genome sequences of hot pepper reveal the massive evolution of plant disease-resistance genes by retroduplication.</title>
        <authorList>
            <person name="Kim S."/>
            <person name="Park J."/>
            <person name="Yeom S.I."/>
            <person name="Kim Y.M."/>
            <person name="Seo E."/>
            <person name="Kim K.T."/>
            <person name="Kim M.S."/>
            <person name="Lee J.M."/>
            <person name="Cheong K."/>
            <person name="Shin H.S."/>
            <person name="Kim S.B."/>
            <person name="Han K."/>
            <person name="Lee J."/>
            <person name="Park M."/>
            <person name="Lee H.A."/>
            <person name="Lee H.Y."/>
            <person name="Lee Y."/>
            <person name="Oh S."/>
            <person name="Lee J.H."/>
            <person name="Choi E."/>
            <person name="Choi E."/>
            <person name="Lee S.E."/>
            <person name="Jeon J."/>
            <person name="Kim H."/>
            <person name="Choi G."/>
            <person name="Song H."/>
            <person name="Lee J."/>
            <person name="Lee S.C."/>
            <person name="Kwon J.K."/>
            <person name="Lee H.Y."/>
            <person name="Koo N."/>
            <person name="Hong Y."/>
            <person name="Kim R.W."/>
            <person name="Kang W.H."/>
            <person name="Huh J.H."/>
            <person name="Kang B.C."/>
            <person name="Yang T.J."/>
            <person name="Lee Y.H."/>
            <person name="Bennetzen J.L."/>
            <person name="Choi D."/>
        </authorList>
    </citation>
    <scope>NUCLEOTIDE SEQUENCE [LARGE SCALE GENOMIC DNA]</scope>
    <source>
        <strain evidence="2">cv. PBC81</strain>
    </source>
</reference>
<reference evidence="2" key="2">
    <citation type="journal article" date="2017" name="J. Anim. Genet.">
        <title>Multiple reference genome sequences of hot pepper reveal the massive evolution of plant disease resistance genes by retroduplication.</title>
        <authorList>
            <person name="Kim S."/>
            <person name="Park J."/>
            <person name="Yeom S.-I."/>
            <person name="Kim Y.-M."/>
            <person name="Seo E."/>
            <person name="Kim K.-T."/>
            <person name="Kim M.-S."/>
            <person name="Lee J.M."/>
            <person name="Cheong K."/>
            <person name="Shin H.-S."/>
            <person name="Kim S.-B."/>
            <person name="Han K."/>
            <person name="Lee J."/>
            <person name="Park M."/>
            <person name="Lee H.-A."/>
            <person name="Lee H.-Y."/>
            <person name="Lee Y."/>
            <person name="Oh S."/>
            <person name="Lee J.H."/>
            <person name="Choi E."/>
            <person name="Choi E."/>
            <person name="Lee S.E."/>
            <person name="Jeon J."/>
            <person name="Kim H."/>
            <person name="Choi G."/>
            <person name="Song H."/>
            <person name="Lee J."/>
            <person name="Lee S.-C."/>
            <person name="Kwon J.-K."/>
            <person name="Lee H.-Y."/>
            <person name="Koo N."/>
            <person name="Hong Y."/>
            <person name="Kim R.W."/>
            <person name="Kang W.-H."/>
            <person name="Huh J.H."/>
            <person name="Kang B.-C."/>
            <person name="Yang T.-J."/>
            <person name="Lee Y.-H."/>
            <person name="Bennetzen J.L."/>
            <person name="Choi D."/>
        </authorList>
    </citation>
    <scope>NUCLEOTIDE SEQUENCE [LARGE SCALE GENOMIC DNA]</scope>
    <source>
        <strain evidence="2">cv. PBC81</strain>
    </source>
</reference>
<organism evidence="1 2">
    <name type="scientific">Capsicum baccatum</name>
    <name type="common">Peruvian pepper</name>
    <dbReference type="NCBI Taxonomy" id="33114"/>
    <lineage>
        <taxon>Eukaryota</taxon>
        <taxon>Viridiplantae</taxon>
        <taxon>Streptophyta</taxon>
        <taxon>Embryophyta</taxon>
        <taxon>Tracheophyta</taxon>
        <taxon>Spermatophyta</taxon>
        <taxon>Magnoliopsida</taxon>
        <taxon>eudicotyledons</taxon>
        <taxon>Gunneridae</taxon>
        <taxon>Pentapetalae</taxon>
        <taxon>asterids</taxon>
        <taxon>lamiids</taxon>
        <taxon>Solanales</taxon>
        <taxon>Solanaceae</taxon>
        <taxon>Solanoideae</taxon>
        <taxon>Capsiceae</taxon>
        <taxon>Capsicum</taxon>
    </lineage>
</organism>
<dbReference type="AlphaFoldDB" id="A0A2G2WS44"/>
<sequence>MWLVIADRSVKRPVGILYDVLVKMNDEVAHFDVSKSIKQPKDMNVFSIADVYHEDEKELSLEKQLTIEPLVAMLLNFEHENVEKYEETICVLTGMGSYSYTHKKLDLDLKNRPSPPAKTPDILIKSE</sequence>
<name>A0A2G2WS44_CAPBA</name>
<protein>
    <submittedName>
        <fullName evidence="1">Uncharacterized protein</fullName>
    </submittedName>
</protein>
<proteinExistence type="predicted"/>
<gene>
    <name evidence="1" type="ORF">CQW23_12284</name>
</gene>
<dbReference type="Proteomes" id="UP000224567">
    <property type="component" value="Unassembled WGS sequence"/>
</dbReference>
<comment type="caution">
    <text evidence="1">The sequence shown here is derived from an EMBL/GenBank/DDBJ whole genome shotgun (WGS) entry which is preliminary data.</text>
</comment>
<dbReference type="OrthoDB" id="1305760at2759"/>
<keyword evidence="2" id="KW-1185">Reference proteome</keyword>
<dbReference type="EMBL" id="MLFT02000005">
    <property type="protein sequence ID" value="PHT48076.1"/>
    <property type="molecule type" value="Genomic_DNA"/>
</dbReference>
<evidence type="ECO:0000313" key="2">
    <source>
        <dbReference type="Proteomes" id="UP000224567"/>
    </source>
</evidence>